<reference evidence="14" key="1">
    <citation type="submission" date="2025-08" db="UniProtKB">
        <authorList>
            <consortium name="RefSeq"/>
        </authorList>
    </citation>
    <scope>IDENTIFICATION</scope>
    <source>
        <tissue evidence="14">Testes</tissue>
    </source>
</reference>
<evidence type="ECO:0000256" key="7">
    <source>
        <dbReference type="ARBA" id="ARBA00022824"/>
    </source>
</evidence>
<organism evidence="13 14">
    <name type="scientific">Saccoglossus kowalevskii</name>
    <name type="common">Acorn worm</name>
    <dbReference type="NCBI Taxonomy" id="10224"/>
    <lineage>
        <taxon>Eukaryota</taxon>
        <taxon>Metazoa</taxon>
        <taxon>Hemichordata</taxon>
        <taxon>Enteropneusta</taxon>
        <taxon>Harrimaniidae</taxon>
        <taxon>Saccoglossus</taxon>
    </lineage>
</organism>
<dbReference type="GeneID" id="100368380"/>
<feature type="transmembrane region" description="Helical" evidence="11">
    <location>
        <begin position="915"/>
        <end position="934"/>
    </location>
</feature>
<dbReference type="InterPro" id="IPR017850">
    <property type="entry name" value="Alkaline_phosphatase_core_sf"/>
</dbReference>
<keyword evidence="7" id="KW-0256">Endoplasmic reticulum</keyword>
<accession>A0ABM0GTS2</accession>
<sequence>MRIPHGCFLILCLAVQSLAFYIFFKGFFPVKSAIPGKATFNNLPAEPLPHSMKMKNEPPKAVFGRLVIVLVDALRADFVFGNKADQHMPFTSQLIKDDKTLSFIAKAHPPTVTMPRIKAITTGGIPGFIDIVLNVDSSALLEDNLISQLYSANKSIVFYGDDTWIKLFPNHFRRTDGTTSFFVADYTEVDNNVTRHVDPELENTDWSVMILHYLGLDHIGHLAGPTSPLVGPKLQEMDKVIEKIYSSVTKQDKTSDLPTLIILCGDHGMSNIGSHGGASIGETTTPLVMMSTFYDKFGLPYTASEIQQIDVASTLSLLLGVPIPQNSLGRIITDPSYLKYNRSVQLHASWLESYLQEADNINHNVLGKKVITQYNTAIIEMSNRISASLARYDEYAMVIGTVLFWQVLISFLYGAWQLNGGHMTSISLPIGGQSSIFILIACCLATTSVHINICTDTTGTPSEVLCNMSIPAICLSTVFIVSSSFTLTVLIGQLGKIPKHQFQTTQLMTGQWTLIGGSVLHTLSLVSSSFVEEEHQTWYFFTMTINFYFFYKTFSLILNKSLLIGSKSSAKIDKSDCKYDELITKRCGEDEIDKCAMSADEVFVGNMRTVVAVLIVLLCGRLMRAWNQTGMKWADRPDIGDWFVRPENKIYLSGMVIVSHVVICIVRHLRRQFSLLLVLALIGVYYYRAVTGIILLPWGSTVPSKGVYEAWFVYAVIGVQIFRAIYIAYMQTRKTDENINTYKQTLVDTLECILTALIVLSALLLRPHNSAVLSLLVLEEHFLTTVLWRAYLSRSPLWVITLLHLWFGSAAFFTQGNSNSTANVDISAGYIGLDSYIPAIVFILTLMSTYTGPFIFITSLVTYTARHYADRYQDSLVYICYTIAVSRALPVAVYLVLISCQRYHLFVWSVFSPKLMYEGMLTIVYSIIILLLTAHSNL</sequence>
<dbReference type="SUPFAM" id="SSF53649">
    <property type="entry name" value="Alkaline phosphatase-like"/>
    <property type="match status" value="1"/>
</dbReference>
<dbReference type="InterPro" id="IPR039527">
    <property type="entry name" value="PIGG/GPI7"/>
</dbReference>
<keyword evidence="4" id="KW-0337">GPI-anchor biosynthesis</keyword>
<feature type="non-terminal residue" evidence="14">
    <location>
        <position position="938"/>
    </location>
</feature>
<keyword evidence="10" id="KW-0325">Glycoprotein</keyword>
<comment type="subcellular location">
    <subcellularLocation>
        <location evidence="1">Endoplasmic reticulum membrane</location>
        <topology evidence="1">Multi-pass membrane protein</topology>
    </subcellularLocation>
</comment>
<dbReference type="InterPro" id="IPR045687">
    <property type="entry name" value="PIGG/GPI7_C"/>
</dbReference>
<feature type="transmembrane region" description="Helical" evidence="11">
    <location>
        <begin position="512"/>
        <end position="531"/>
    </location>
</feature>
<dbReference type="RefSeq" id="XP_002737186.1">
    <property type="nucleotide sequence ID" value="XM_002737140.2"/>
</dbReference>
<feature type="transmembrane region" description="Helical" evidence="11">
    <location>
        <begin position="602"/>
        <end position="623"/>
    </location>
</feature>
<evidence type="ECO:0000256" key="3">
    <source>
        <dbReference type="ARBA" id="ARBA00005315"/>
    </source>
</evidence>
<dbReference type="PANTHER" id="PTHR23072">
    <property type="entry name" value="PHOSPHATIDYLINOSITOL GLYCAN-RELATED"/>
    <property type="match status" value="1"/>
</dbReference>
<feature type="transmembrane region" description="Helical" evidence="11">
    <location>
        <begin position="836"/>
        <end position="863"/>
    </location>
</feature>
<feature type="transmembrane region" description="Helical" evidence="11">
    <location>
        <begin position="676"/>
        <end position="699"/>
    </location>
</feature>
<evidence type="ECO:0000256" key="6">
    <source>
        <dbReference type="ARBA" id="ARBA00022692"/>
    </source>
</evidence>
<dbReference type="Pfam" id="PF01663">
    <property type="entry name" value="Phosphodiest"/>
    <property type="match status" value="1"/>
</dbReference>
<evidence type="ECO:0000313" key="13">
    <source>
        <dbReference type="Proteomes" id="UP000694865"/>
    </source>
</evidence>
<gene>
    <name evidence="14" type="primary">LOC100368380</name>
</gene>
<feature type="transmembrane region" description="Helical" evidence="11">
    <location>
        <begin position="650"/>
        <end position="669"/>
    </location>
</feature>
<evidence type="ECO:0000256" key="10">
    <source>
        <dbReference type="ARBA" id="ARBA00023180"/>
    </source>
</evidence>
<dbReference type="Proteomes" id="UP000694865">
    <property type="component" value="Unplaced"/>
</dbReference>
<keyword evidence="8 11" id="KW-1133">Transmembrane helix</keyword>
<feature type="transmembrane region" description="Helical" evidence="11">
    <location>
        <begin position="469"/>
        <end position="491"/>
    </location>
</feature>
<evidence type="ECO:0000259" key="12">
    <source>
        <dbReference type="Pfam" id="PF19316"/>
    </source>
</evidence>
<evidence type="ECO:0000256" key="9">
    <source>
        <dbReference type="ARBA" id="ARBA00023136"/>
    </source>
</evidence>
<comment type="pathway">
    <text evidence="2">Glycolipid biosynthesis; glycosylphosphatidylinositol-anchor biosynthesis.</text>
</comment>
<proteinExistence type="inferred from homology"/>
<feature type="transmembrane region" description="Helical" evidence="11">
    <location>
        <begin position="428"/>
        <end position="449"/>
    </location>
</feature>
<evidence type="ECO:0000256" key="8">
    <source>
        <dbReference type="ARBA" id="ARBA00022989"/>
    </source>
</evidence>
<comment type="similarity">
    <text evidence="3">Belongs to the PIGG/PIGN/PIGO family. PIGG subfamily.</text>
</comment>
<dbReference type="InterPro" id="IPR002591">
    <property type="entry name" value="Phosphodiest/P_Trfase"/>
</dbReference>
<feature type="transmembrane region" description="Helical" evidence="11">
    <location>
        <begin position="875"/>
        <end position="895"/>
    </location>
</feature>
<keyword evidence="13" id="KW-1185">Reference proteome</keyword>
<keyword evidence="6 11" id="KW-0812">Transmembrane</keyword>
<evidence type="ECO:0000313" key="14">
    <source>
        <dbReference type="RefSeq" id="XP_002737186.1"/>
    </source>
</evidence>
<evidence type="ECO:0000256" key="2">
    <source>
        <dbReference type="ARBA" id="ARBA00004687"/>
    </source>
</evidence>
<keyword evidence="5" id="KW-0808">Transferase</keyword>
<dbReference type="PANTHER" id="PTHR23072:SF0">
    <property type="entry name" value="GPI ETHANOLAMINE PHOSPHATE TRANSFERASE 2"/>
    <property type="match status" value="1"/>
</dbReference>
<feature type="domain" description="GPI ethanolamine phosphate transferase 2 C-terminal" evidence="12">
    <location>
        <begin position="607"/>
        <end position="930"/>
    </location>
</feature>
<dbReference type="Gene3D" id="3.40.720.10">
    <property type="entry name" value="Alkaline Phosphatase, subunit A"/>
    <property type="match status" value="1"/>
</dbReference>
<protein>
    <submittedName>
        <fullName evidence="14">GPI ethanolamine phosphate transferase 2-like</fullName>
    </submittedName>
</protein>
<feature type="transmembrane region" description="Helical" evidence="11">
    <location>
        <begin position="797"/>
        <end position="816"/>
    </location>
</feature>
<feature type="transmembrane region" description="Helical" evidence="11">
    <location>
        <begin position="537"/>
        <end position="558"/>
    </location>
</feature>
<feature type="transmembrane region" description="Helical" evidence="11">
    <location>
        <begin position="395"/>
        <end position="416"/>
    </location>
</feature>
<keyword evidence="9 11" id="KW-0472">Membrane</keyword>
<dbReference type="Pfam" id="PF19316">
    <property type="entry name" value="PIGO_PIGG"/>
    <property type="match status" value="1"/>
</dbReference>
<evidence type="ECO:0000256" key="5">
    <source>
        <dbReference type="ARBA" id="ARBA00022679"/>
    </source>
</evidence>
<feature type="transmembrane region" description="Helical" evidence="11">
    <location>
        <begin position="711"/>
        <end position="729"/>
    </location>
</feature>
<dbReference type="InterPro" id="IPR037674">
    <property type="entry name" value="PIG-G_N"/>
</dbReference>
<evidence type="ECO:0000256" key="4">
    <source>
        <dbReference type="ARBA" id="ARBA00022502"/>
    </source>
</evidence>
<name>A0ABM0GTS2_SACKO</name>
<evidence type="ECO:0000256" key="1">
    <source>
        <dbReference type="ARBA" id="ARBA00004477"/>
    </source>
</evidence>
<evidence type="ECO:0000256" key="11">
    <source>
        <dbReference type="SAM" id="Phobius"/>
    </source>
</evidence>
<dbReference type="CDD" id="cd16024">
    <property type="entry name" value="GPI_EPT_2"/>
    <property type="match status" value="1"/>
</dbReference>